<name>A0ABQ6I3A0_9MICO</name>
<gene>
    <name evidence="1" type="ORF">GCM10025864_29050</name>
</gene>
<organism evidence="1 2">
    <name type="scientific">Luteimicrobium album</name>
    <dbReference type="NCBI Taxonomy" id="1054550"/>
    <lineage>
        <taxon>Bacteria</taxon>
        <taxon>Bacillati</taxon>
        <taxon>Actinomycetota</taxon>
        <taxon>Actinomycetes</taxon>
        <taxon>Micrococcales</taxon>
        <taxon>Luteimicrobium</taxon>
    </lineage>
</organism>
<evidence type="ECO:0000313" key="2">
    <source>
        <dbReference type="Proteomes" id="UP001157091"/>
    </source>
</evidence>
<keyword evidence="2" id="KW-1185">Reference proteome</keyword>
<protein>
    <recommendedName>
        <fullName evidence="3">Transcriptional regulator, AbiEi antitoxin, Type IV TA system</fullName>
    </recommendedName>
</protein>
<dbReference type="Proteomes" id="UP001157091">
    <property type="component" value="Unassembled WGS sequence"/>
</dbReference>
<evidence type="ECO:0008006" key="3">
    <source>
        <dbReference type="Google" id="ProtNLM"/>
    </source>
</evidence>
<sequence>MTSTRVLWDHWSMPRPAPTDEELRVSTVYRRLVAAGGGARYAELVRRPHDRAVLSHLVRRGLALKVGHGTYALPAAQPDLVVAARFDAHVDCVSALRLQDVTVLDPRPAPTCSFRVAATTPDGLDASCAG</sequence>
<comment type="caution">
    <text evidence="1">The sequence shown here is derived from an EMBL/GenBank/DDBJ whole genome shotgun (WGS) entry which is preliminary data.</text>
</comment>
<proteinExistence type="predicted"/>
<accession>A0ABQ6I3A0</accession>
<dbReference type="RefSeq" id="WP_284293806.1">
    <property type="nucleotide sequence ID" value="NZ_BSUK01000001.1"/>
</dbReference>
<dbReference type="EMBL" id="BSUK01000001">
    <property type="protein sequence ID" value="GMA25146.1"/>
    <property type="molecule type" value="Genomic_DNA"/>
</dbReference>
<reference evidence="2" key="1">
    <citation type="journal article" date="2019" name="Int. J. Syst. Evol. Microbiol.">
        <title>The Global Catalogue of Microorganisms (GCM) 10K type strain sequencing project: providing services to taxonomists for standard genome sequencing and annotation.</title>
        <authorList>
            <consortium name="The Broad Institute Genomics Platform"/>
            <consortium name="The Broad Institute Genome Sequencing Center for Infectious Disease"/>
            <person name="Wu L."/>
            <person name="Ma J."/>
        </authorList>
    </citation>
    <scope>NUCLEOTIDE SEQUENCE [LARGE SCALE GENOMIC DNA]</scope>
    <source>
        <strain evidence="2">NBRC 106348</strain>
    </source>
</reference>
<evidence type="ECO:0000313" key="1">
    <source>
        <dbReference type="EMBL" id="GMA25146.1"/>
    </source>
</evidence>